<proteinExistence type="predicted"/>
<keyword evidence="4" id="KW-1185">Reference proteome</keyword>
<gene>
    <name evidence="3" type="ORF">GCM10020221_29840</name>
</gene>
<dbReference type="PANTHER" id="PTHR43229:SF2">
    <property type="entry name" value="NODULATION PROTEIN J"/>
    <property type="match status" value="1"/>
</dbReference>
<dbReference type="Proteomes" id="UP001501102">
    <property type="component" value="Unassembled WGS sequence"/>
</dbReference>
<reference evidence="3 4" key="1">
    <citation type="journal article" date="2019" name="Int. J. Syst. Evol. Microbiol.">
        <title>The Global Catalogue of Microorganisms (GCM) 10K type strain sequencing project: providing services to taxonomists for standard genome sequencing and annotation.</title>
        <authorList>
            <consortium name="The Broad Institute Genomics Platform"/>
            <consortium name="The Broad Institute Genome Sequencing Center for Infectious Disease"/>
            <person name="Wu L."/>
            <person name="Ma J."/>
        </authorList>
    </citation>
    <scope>NUCLEOTIDE SEQUENCE [LARGE SCALE GENOMIC DNA]</scope>
    <source>
        <strain evidence="3 4">JCM 4087</strain>
    </source>
</reference>
<evidence type="ECO:0000256" key="1">
    <source>
        <dbReference type="SAM" id="Phobius"/>
    </source>
</evidence>
<dbReference type="InterPro" id="IPR051784">
    <property type="entry name" value="Nod_factor_ABC_transporter"/>
</dbReference>
<evidence type="ECO:0000313" key="4">
    <source>
        <dbReference type="Proteomes" id="UP001501102"/>
    </source>
</evidence>
<accession>A0ABN3WZ22</accession>
<evidence type="ECO:0000313" key="3">
    <source>
        <dbReference type="EMBL" id="GAA2932083.1"/>
    </source>
</evidence>
<dbReference type="PROSITE" id="PS51012">
    <property type="entry name" value="ABC_TM2"/>
    <property type="match status" value="1"/>
</dbReference>
<dbReference type="EMBL" id="BAAAXZ010000113">
    <property type="protein sequence ID" value="GAA2932083.1"/>
    <property type="molecule type" value="Genomic_DNA"/>
</dbReference>
<keyword evidence="1" id="KW-1133">Transmembrane helix</keyword>
<name>A0ABN3WZ22_STRTU</name>
<dbReference type="PANTHER" id="PTHR43229">
    <property type="entry name" value="NODULATION PROTEIN J"/>
    <property type="match status" value="1"/>
</dbReference>
<protein>
    <recommendedName>
        <fullName evidence="2">ABC transmembrane type-2 domain-containing protein</fullName>
    </recommendedName>
</protein>
<feature type="transmembrane region" description="Helical" evidence="1">
    <location>
        <begin position="53"/>
        <end position="73"/>
    </location>
</feature>
<dbReference type="InterPro" id="IPR047817">
    <property type="entry name" value="ABC2_TM_bact-type"/>
</dbReference>
<evidence type="ECO:0000259" key="2">
    <source>
        <dbReference type="PROSITE" id="PS51012"/>
    </source>
</evidence>
<keyword evidence="1" id="KW-0472">Membrane</keyword>
<comment type="caution">
    <text evidence="3">The sequence shown here is derived from an EMBL/GenBank/DDBJ whole genome shotgun (WGS) entry which is preliminary data.</text>
</comment>
<organism evidence="3 4">
    <name type="scientific">Streptomyces thioluteus</name>
    <dbReference type="NCBI Taxonomy" id="66431"/>
    <lineage>
        <taxon>Bacteria</taxon>
        <taxon>Bacillati</taxon>
        <taxon>Actinomycetota</taxon>
        <taxon>Actinomycetes</taxon>
        <taxon>Kitasatosporales</taxon>
        <taxon>Streptomycetaceae</taxon>
        <taxon>Streptomyces</taxon>
    </lineage>
</organism>
<sequence length="79" mass="8406">MLVLLPLQFGSSIFAPPTSMPGWLKAFVDYNPLANLADASRALIRGGAVGHSVWLTLAWAVGITVVTAPLAVARFRNKT</sequence>
<feature type="domain" description="ABC transmembrane type-2" evidence="2">
    <location>
        <begin position="1"/>
        <end position="78"/>
    </location>
</feature>
<keyword evidence="1" id="KW-0812">Transmembrane</keyword>